<dbReference type="PANTHER" id="PTHR43298:SF2">
    <property type="entry name" value="FMN_FAD EXPORTER YEEO-RELATED"/>
    <property type="match status" value="1"/>
</dbReference>
<organism evidence="3 4">
    <name type="scientific">Pseudomonas aeruginosa</name>
    <dbReference type="NCBI Taxonomy" id="287"/>
    <lineage>
        <taxon>Bacteria</taxon>
        <taxon>Pseudomonadati</taxon>
        <taxon>Pseudomonadota</taxon>
        <taxon>Gammaproteobacteria</taxon>
        <taxon>Pseudomonadales</taxon>
        <taxon>Pseudomonadaceae</taxon>
        <taxon>Pseudomonas</taxon>
    </lineage>
</organism>
<feature type="transmembrane region" description="Helical" evidence="2">
    <location>
        <begin position="95"/>
        <end position="115"/>
    </location>
</feature>
<feature type="transmembrane region" description="Helical" evidence="2">
    <location>
        <begin position="127"/>
        <end position="148"/>
    </location>
</feature>
<dbReference type="GO" id="GO:0015297">
    <property type="term" value="F:antiporter activity"/>
    <property type="evidence" value="ECO:0007669"/>
    <property type="project" value="InterPro"/>
</dbReference>
<feature type="transmembrane region" description="Helical" evidence="2">
    <location>
        <begin position="208"/>
        <end position="230"/>
    </location>
</feature>
<dbReference type="InterPro" id="IPR050222">
    <property type="entry name" value="MATE_MdtK"/>
</dbReference>
<dbReference type="Proteomes" id="UP000270834">
    <property type="component" value="Unassembled WGS sequence"/>
</dbReference>
<gene>
    <name evidence="3" type="ORF">ALP65_03413</name>
</gene>
<reference evidence="3 4" key="1">
    <citation type="submission" date="2018-08" db="EMBL/GenBank/DDBJ databases">
        <title>Recombination of ecologically and evolutionarily significant loci maintains genetic cohesion in the Pseudomonas syringae species complex.</title>
        <authorList>
            <person name="Dillon M."/>
            <person name="Thakur S."/>
            <person name="Almeida R.N.D."/>
            <person name="Weir B.S."/>
            <person name="Guttman D.S."/>
        </authorList>
    </citation>
    <scope>NUCLEOTIDE SEQUENCE [LARGE SCALE GENOMIC DNA]</scope>
    <source>
        <strain evidence="3 4">ICMP 7846</strain>
    </source>
</reference>
<dbReference type="InterPro" id="IPR002528">
    <property type="entry name" value="MATE_fam"/>
</dbReference>
<accession>A0A3M5EAU2</accession>
<dbReference type="GO" id="GO:0042910">
    <property type="term" value="F:xenobiotic transmembrane transporter activity"/>
    <property type="evidence" value="ECO:0007669"/>
    <property type="project" value="InterPro"/>
</dbReference>
<keyword evidence="2" id="KW-0812">Transmembrane</keyword>
<comment type="caution">
    <text evidence="3">The sequence shown here is derived from an EMBL/GenBank/DDBJ whole genome shotgun (WGS) entry which is preliminary data.</text>
</comment>
<feature type="transmembrane region" description="Helical" evidence="2">
    <location>
        <begin position="66"/>
        <end position="83"/>
    </location>
</feature>
<dbReference type="InterPro" id="IPR016035">
    <property type="entry name" value="Acyl_Trfase/lysoPLipase"/>
</dbReference>
<evidence type="ECO:0000256" key="1">
    <source>
        <dbReference type="ARBA" id="ARBA00022448"/>
    </source>
</evidence>
<feature type="transmembrane region" description="Helical" evidence="2">
    <location>
        <begin position="177"/>
        <end position="202"/>
    </location>
</feature>
<dbReference type="SUPFAM" id="SSF52151">
    <property type="entry name" value="FabD/lysophospholipase-like"/>
    <property type="match status" value="1"/>
</dbReference>
<evidence type="ECO:0000313" key="3">
    <source>
        <dbReference type="EMBL" id="RMS58614.1"/>
    </source>
</evidence>
<proteinExistence type="predicted"/>
<protein>
    <submittedName>
        <fullName evidence="3">Uncharacterized protein</fullName>
    </submittedName>
</protein>
<evidence type="ECO:0000313" key="4">
    <source>
        <dbReference type="Proteomes" id="UP000270834"/>
    </source>
</evidence>
<dbReference type="PANTHER" id="PTHR43298">
    <property type="entry name" value="MULTIDRUG RESISTANCE PROTEIN NORM-RELATED"/>
    <property type="match status" value="1"/>
</dbReference>
<keyword evidence="1" id="KW-0813">Transport</keyword>
<dbReference type="Pfam" id="PF01554">
    <property type="entry name" value="MatE"/>
    <property type="match status" value="2"/>
</dbReference>
<keyword evidence="2" id="KW-1133">Transmembrane helix</keyword>
<name>A0A3M5EAU2_PSEAI</name>
<dbReference type="GO" id="GO:0005886">
    <property type="term" value="C:plasma membrane"/>
    <property type="evidence" value="ECO:0007669"/>
    <property type="project" value="TreeGrafter"/>
</dbReference>
<sequence>MVAAVGNLVAIRHGCDDAAGAAAAARSGLWVGAALALAAGLLLWSLRPLLLVFGQAPQTVDGAMQFLHSLTFALPGYMAFMVLRGFTSAIDRAGPVMAISVLGALANLALNYSFIEGLFGLPRLGLAGIGLVTALVMNCMPLLLALYIRLQPAYAEYSLLRGLGRPQRAMVEEILRLGLPIGGTYAVESGMFTVATLCMGIIGDHALAAHQIAIQAVYVAFMVPVGLSYATTYRIGQHFGAGRLLATVLVGNAGYSGVEAIANEAGGDGTVRIATANLNACRLSLELDVSQRARPGWRLEESRGEIAFAIVDGENHASVALKDRGPKNPHTLELIRAALEVEDADYRSSGASFPWQRRIDQLDPGIERRSPRYLNLVSHVCDDLDQEVRDYFIQFFRKLNSDRRFEQRFYEQVIADVHPYEDNPAYRSLYLSIESLDDLLAGQDARILDNPLYRLNVVVVKSHGRLAHDHKASLGLGLSSVIRDNLIGRRHLHRHFERVILHDARQAPPLAALTDFPSRYLHLDGGNLRQALLASGSIPMVMEGVRDLPGAGPGTYRDGGLLDYHLDLPYEDRGVVLYPHFTDKVIPGWFDKGLPWRRGDAGRLQDVLLLAPSREYLARLPHAKLPDRKDFTRYLGDDDGRERYWRQAMAESRRLGDEFLELVDGGRLGERLQALD</sequence>
<dbReference type="AlphaFoldDB" id="A0A3M5EAU2"/>
<dbReference type="EMBL" id="RBSQ01000413">
    <property type="protein sequence ID" value="RMS58614.1"/>
    <property type="molecule type" value="Genomic_DNA"/>
</dbReference>
<keyword evidence="2" id="KW-0472">Membrane</keyword>
<feature type="transmembrane region" description="Helical" evidence="2">
    <location>
        <begin position="28"/>
        <end position="46"/>
    </location>
</feature>
<evidence type="ECO:0000256" key="2">
    <source>
        <dbReference type="SAM" id="Phobius"/>
    </source>
</evidence>